<protein>
    <submittedName>
        <fullName evidence="1">Phage gp6-like head-tail connector protein</fullName>
    </submittedName>
</protein>
<dbReference type="AlphaFoldDB" id="A0A1M7DLR8"/>
<keyword evidence="2" id="KW-1185">Reference proteome</keyword>
<gene>
    <name evidence="1" type="ORF">SAMN05444389_101435</name>
</gene>
<dbReference type="Gene3D" id="1.10.3230.30">
    <property type="entry name" value="Phage gp6-like head-tail connector protein"/>
    <property type="match status" value="1"/>
</dbReference>
<dbReference type="Pfam" id="PF05135">
    <property type="entry name" value="Phage_connect_1"/>
    <property type="match status" value="1"/>
</dbReference>
<dbReference type="NCBIfam" id="TIGR01560">
    <property type="entry name" value="put_DNA_pack"/>
    <property type="match status" value="1"/>
</dbReference>
<dbReference type="EMBL" id="FRCK01000001">
    <property type="protein sequence ID" value="SHL80461.1"/>
    <property type="molecule type" value="Genomic_DNA"/>
</dbReference>
<accession>A0A1M7DLR8</accession>
<dbReference type="Proteomes" id="UP000184444">
    <property type="component" value="Unassembled WGS sequence"/>
</dbReference>
<dbReference type="CDD" id="cd08054">
    <property type="entry name" value="gp6"/>
    <property type="match status" value="1"/>
</dbReference>
<dbReference type="InterPro" id="IPR006450">
    <property type="entry name" value="Phage_HK97_gp6-like"/>
</dbReference>
<dbReference type="STRING" id="53463.SAMN05444389_101435"/>
<name>A0A1M7DLR8_9RHOB</name>
<dbReference type="InterPro" id="IPR021146">
    <property type="entry name" value="Phage_gp6-like_head-tail"/>
</dbReference>
<proteinExistence type="predicted"/>
<organism evidence="1 2">
    <name type="scientific">Paracoccus solventivorans</name>
    <dbReference type="NCBI Taxonomy" id="53463"/>
    <lineage>
        <taxon>Bacteria</taxon>
        <taxon>Pseudomonadati</taxon>
        <taxon>Pseudomonadota</taxon>
        <taxon>Alphaproteobacteria</taxon>
        <taxon>Rhodobacterales</taxon>
        <taxon>Paracoccaceae</taxon>
        <taxon>Paracoccus</taxon>
    </lineage>
</organism>
<dbReference type="RefSeq" id="WP_073061268.1">
    <property type="nucleotide sequence ID" value="NZ_FRCK01000001.1"/>
</dbReference>
<reference evidence="2" key="1">
    <citation type="submission" date="2016-11" db="EMBL/GenBank/DDBJ databases">
        <authorList>
            <person name="Varghese N."/>
            <person name="Submissions S."/>
        </authorList>
    </citation>
    <scope>NUCLEOTIDE SEQUENCE [LARGE SCALE GENOMIC DNA]</scope>
    <source>
        <strain evidence="2">DSM 6637</strain>
    </source>
</reference>
<evidence type="ECO:0000313" key="2">
    <source>
        <dbReference type="Proteomes" id="UP000184444"/>
    </source>
</evidence>
<dbReference type="OrthoDB" id="7775366at2"/>
<sequence>MIVPPEELRQHLHIDGDDEDAVIRSISLAAEGQVRDWIGRPLYASEDHLPSPGAEDYHPSQIVADERIKVAIKMLADRMFAARGGEGGGAEDAVPPTTVRALLAGHRVFFWEATRDADG</sequence>
<evidence type="ECO:0000313" key="1">
    <source>
        <dbReference type="EMBL" id="SHL80461.1"/>
    </source>
</evidence>